<reference evidence="2" key="2">
    <citation type="submission" date="2023-03" db="EMBL/GenBank/DDBJ databases">
        <authorList>
            <person name="Inwood S.N."/>
            <person name="Skelly J.G."/>
            <person name="Guhlin J."/>
            <person name="Harrop T.W.R."/>
            <person name="Goldson S.G."/>
            <person name="Dearden P.K."/>
        </authorList>
    </citation>
    <scope>NUCLEOTIDE SEQUENCE</scope>
    <source>
        <strain evidence="2">Irish</strain>
        <tissue evidence="2">Whole body</tissue>
    </source>
</reference>
<sequence length="457" mass="51003">MLRSGVPVVKPRIRANKQPSLGNITSQIDDISRSSDRLSFDQHHIDFQYFSKTLGLPKLNQSMSISDDHTLERHNSLFGIEKNSNHSNLDENPIPLPPRDRSKTLQSKSSLLRHQRKHPLIIPGNGISRTLAKISTTAMGDQVDGKFSSRDESNSKGIIVPNEMTTYKSDTSSNSPDEFEQRIDSELAALDSLPTGNNLFTPDLLDFSKNLEESEIEDNQFEKLLVEKLGSSTIEVKPNHPVIINSLHSNQLDVEVSNLATLQVPTMYSNNIKSTQKKSLQLAEFFERSNNSGIAISRSRINVDIASDDIISRQNSISEEHNSNSVKNLRISGTQIQKNELSRHSDHVSCEDLLEFACDGPNIHRTRGPHNGEQSDEVRIMLKVLHGYSTPESCVAALNKTDWNILAAIKMERLQDLLKKENNFVSLEDCKLMLNQCNGDVVKAATLLKSVDDTASV</sequence>
<protein>
    <recommendedName>
        <fullName evidence="4">Tyrosine-protein kinase PR2</fullName>
    </recommendedName>
</protein>
<feature type="region of interest" description="Disordered" evidence="1">
    <location>
        <begin position="81"/>
        <end position="112"/>
    </location>
</feature>
<evidence type="ECO:0000313" key="3">
    <source>
        <dbReference type="Proteomes" id="UP001168990"/>
    </source>
</evidence>
<evidence type="ECO:0000313" key="2">
    <source>
        <dbReference type="EMBL" id="KAK0177075.1"/>
    </source>
</evidence>
<dbReference type="EMBL" id="JAQQBS010000001">
    <property type="protein sequence ID" value="KAK0177075.1"/>
    <property type="molecule type" value="Genomic_DNA"/>
</dbReference>
<dbReference type="Proteomes" id="UP001168990">
    <property type="component" value="Unassembled WGS sequence"/>
</dbReference>
<proteinExistence type="predicted"/>
<dbReference type="AlphaFoldDB" id="A0AA39FWC4"/>
<accession>A0AA39FWC4</accession>
<organism evidence="2 3">
    <name type="scientific">Microctonus aethiopoides</name>
    <dbReference type="NCBI Taxonomy" id="144406"/>
    <lineage>
        <taxon>Eukaryota</taxon>
        <taxon>Metazoa</taxon>
        <taxon>Ecdysozoa</taxon>
        <taxon>Arthropoda</taxon>
        <taxon>Hexapoda</taxon>
        <taxon>Insecta</taxon>
        <taxon>Pterygota</taxon>
        <taxon>Neoptera</taxon>
        <taxon>Endopterygota</taxon>
        <taxon>Hymenoptera</taxon>
        <taxon>Apocrita</taxon>
        <taxon>Ichneumonoidea</taxon>
        <taxon>Braconidae</taxon>
        <taxon>Euphorinae</taxon>
        <taxon>Microctonus</taxon>
    </lineage>
</organism>
<reference evidence="2" key="1">
    <citation type="journal article" date="2023" name="bioRxiv">
        <title>Scaffold-level genome assemblies of two parasitoid biocontrol wasps reveal the parthenogenesis mechanism and an associated novel virus.</title>
        <authorList>
            <person name="Inwood S."/>
            <person name="Skelly J."/>
            <person name="Guhlin J."/>
            <person name="Harrop T."/>
            <person name="Goldson S."/>
            <person name="Dearden P."/>
        </authorList>
    </citation>
    <scope>NUCLEOTIDE SEQUENCE</scope>
    <source>
        <strain evidence="2">Irish</strain>
        <tissue evidence="2">Whole body</tissue>
    </source>
</reference>
<evidence type="ECO:0008006" key="4">
    <source>
        <dbReference type="Google" id="ProtNLM"/>
    </source>
</evidence>
<comment type="caution">
    <text evidence="2">The sequence shown here is derived from an EMBL/GenBank/DDBJ whole genome shotgun (WGS) entry which is preliminary data.</text>
</comment>
<keyword evidence="3" id="KW-1185">Reference proteome</keyword>
<name>A0AA39FWC4_9HYME</name>
<evidence type="ECO:0000256" key="1">
    <source>
        <dbReference type="SAM" id="MobiDB-lite"/>
    </source>
</evidence>
<gene>
    <name evidence="2" type="ORF">PV328_001154</name>
</gene>